<feature type="DNA-binding region" description="H-T-H motif" evidence="4">
    <location>
        <begin position="42"/>
        <end position="61"/>
    </location>
</feature>
<evidence type="ECO:0000313" key="7">
    <source>
        <dbReference type="Proteomes" id="UP000675781"/>
    </source>
</evidence>
<proteinExistence type="predicted"/>
<dbReference type="InterPro" id="IPR050109">
    <property type="entry name" value="HTH-type_TetR-like_transc_reg"/>
</dbReference>
<evidence type="ECO:0000256" key="1">
    <source>
        <dbReference type="ARBA" id="ARBA00023015"/>
    </source>
</evidence>
<dbReference type="GO" id="GO:0000976">
    <property type="term" value="F:transcription cis-regulatory region binding"/>
    <property type="evidence" value="ECO:0007669"/>
    <property type="project" value="TreeGrafter"/>
</dbReference>
<feature type="domain" description="HTH tetR-type" evidence="5">
    <location>
        <begin position="20"/>
        <end position="79"/>
    </location>
</feature>
<dbReference type="Proteomes" id="UP000675781">
    <property type="component" value="Unassembled WGS sequence"/>
</dbReference>
<dbReference type="Pfam" id="PF00440">
    <property type="entry name" value="TetR_N"/>
    <property type="match status" value="1"/>
</dbReference>
<dbReference type="InterPro" id="IPR036271">
    <property type="entry name" value="Tet_transcr_reg_TetR-rel_C_sf"/>
</dbReference>
<dbReference type="PRINTS" id="PR00455">
    <property type="entry name" value="HTHTETR"/>
</dbReference>
<evidence type="ECO:0000256" key="4">
    <source>
        <dbReference type="PROSITE-ProRule" id="PRU00335"/>
    </source>
</evidence>
<dbReference type="InterPro" id="IPR023772">
    <property type="entry name" value="DNA-bd_HTH_TetR-type_CS"/>
</dbReference>
<protein>
    <submittedName>
        <fullName evidence="6">TetR/AcrR family transcriptional regulator</fullName>
    </submittedName>
</protein>
<organism evidence="6 7">
    <name type="scientific">Actinospica durhamensis</name>
    <dbReference type="NCBI Taxonomy" id="1508375"/>
    <lineage>
        <taxon>Bacteria</taxon>
        <taxon>Bacillati</taxon>
        <taxon>Actinomycetota</taxon>
        <taxon>Actinomycetes</taxon>
        <taxon>Catenulisporales</taxon>
        <taxon>Actinospicaceae</taxon>
        <taxon>Actinospica</taxon>
    </lineage>
</organism>
<evidence type="ECO:0000256" key="2">
    <source>
        <dbReference type="ARBA" id="ARBA00023125"/>
    </source>
</evidence>
<dbReference type="PROSITE" id="PS50977">
    <property type="entry name" value="HTH_TETR_2"/>
    <property type="match status" value="1"/>
</dbReference>
<evidence type="ECO:0000259" key="5">
    <source>
        <dbReference type="PROSITE" id="PS50977"/>
    </source>
</evidence>
<keyword evidence="3" id="KW-0804">Transcription</keyword>
<evidence type="ECO:0000256" key="3">
    <source>
        <dbReference type="ARBA" id="ARBA00023163"/>
    </source>
</evidence>
<comment type="caution">
    <text evidence="6">The sequence shown here is derived from an EMBL/GenBank/DDBJ whole genome shotgun (WGS) entry which is preliminary data.</text>
</comment>
<dbReference type="InterPro" id="IPR009057">
    <property type="entry name" value="Homeodomain-like_sf"/>
</dbReference>
<dbReference type="GO" id="GO:0003700">
    <property type="term" value="F:DNA-binding transcription factor activity"/>
    <property type="evidence" value="ECO:0007669"/>
    <property type="project" value="TreeGrafter"/>
</dbReference>
<dbReference type="SUPFAM" id="SSF48498">
    <property type="entry name" value="Tetracyclin repressor-like, C-terminal domain"/>
    <property type="match status" value="1"/>
</dbReference>
<dbReference type="InterPro" id="IPR001647">
    <property type="entry name" value="HTH_TetR"/>
</dbReference>
<dbReference type="SUPFAM" id="SSF46689">
    <property type="entry name" value="Homeodomain-like"/>
    <property type="match status" value="1"/>
</dbReference>
<evidence type="ECO:0000313" key="6">
    <source>
        <dbReference type="EMBL" id="MBR7833081.1"/>
    </source>
</evidence>
<accession>A0A941ISC0</accession>
<gene>
    <name evidence="6" type="ORF">KDL01_07390</name>
</gene>
<dbReference type="EMBL" id="JAGSOG010000022">
    <property type="protein sequence ID" value="MBR7833081.1"/>
    <property type="molecule type" value="Genomic_DNA"/>
</dbReference>
<keyword evidence="2 4" id="KW-0238">DNA-binding</keyword>
<dbReference type="InterPro" id="IPR049445">
    <property type="entry name" value="TetR_SbtR-like_C"/>
</dbReference>
<keyword evidence="1" id="KW-0805">Transcription regulation</keyword>
<dbReference type="RefSeq" id="WP_212527605.1">
    <property type="nucleotide sequence ID" value="NZ_JAGSOG010000022.1"/>
</dbReference>
<reference evidence="6" key="1">
    <citation type="submission" date="2021-04" db="EMBL/GenBank/DDBJ databases">
        <title>Genome based classification of Actinospica acidithermotolerans sp. nov., an actinobacterium isolated from an Indonesian hot spring.</title>
        <authorList>
            <person name="Kusuma A.B."/>
            <person name="Putra K.E."/>
            <person name="Nafisah S."/>
            <person name="Loh J."/>
            <person name="Nouioui I."/>
            <person name="Goodfellow M."/>
        </authorList>
    </citation>
    <scope>NUCLEOTIDE SEQUENCE</scope>
    <source>
        <strain evidence="6">CSCA 57</strain>
    </source>
</reference>
<dbReference type="AlphaFoldDB" id="A0A941ISC0"/>
<keyword evidence="7" id="KW-1185">Reference proteome</keyword>
<dbReference type="Pfam" id="PF21597">
    <property type="entry name" value="TetR_C_43"/>
    <property type="match status" value="1"/>
</dbReference>
<dbReference type="Gene3D" id="1.10.357.10">
    <property type="entry name" value="Tetracycline Repressor, domain 2"/>
    <property type="match status" value="1"/>
</dbReference>
<dbReference type="PROSITE" id="PS01081">
    <property type="entry name" value="HTH_TETR_1"/>
    <property type="match status" value="1"/>
</dbReference>
<name>A0A941ISC0_9ACTN</name>
<dbReference type="PANTHER" id="PTHR30055">
    <property type="entry name" value="HTH-TYPE TRANSCRIPTIONAL REGULATOR RUTR"/>
    <property type="match status" value="1"/>
</dbReference>
<sequence length="202" mass="21691">MTAREEPKDPLHRPLRADALRNRQRILDSAGTLFATEGLTVSLDEIARHAGVGPGTVHRHFPSKDALIAAVAGSRLRHIVEQASQRSSAPDPAAALRDQLAEMLAEAELSAPLKGALSGTEFDIRETDPEASERLRSALDVLLGRAQHAGTIRTDIDVEDLIAALAGTFHALRHAGEPPDSPRARRLTSMLFDSLEPRPGSG</sequence>
<dbReference type="PANTHER" id="PTHR30055:SF234">
    <property type="entry name" value="HTH-TYPE TRANSCRIPTIONAL REGULATOR BETI"/>
    <property type="match status" value="1"/>
</dbReference>